<keyword evidence="15" id="KW-1185">Reference proteome</keyword>
<comment type="pathway">
    <text evidence="1 10">Amino-acid biosynthesis; L-histidine biosynthesis; L-histidine from 5-phospho-alpha-D-ribose 1-diphosphate: step 5/9.</text>
</comment>
<feature type="region of interest" description="Disordered" evidence="12">
    <location>
        <begin position="1"/>
        <end position="32"/>
    </location>
</feature>
<keyword evidence="4 10" id="KW-0378">Hydrolase</keyword>
<evidence type="ECO:0000256" key="4">
    <source>
        <dbReference type="ARBA" id="ARBA00022801"/>
    </source>
</evidence>
<reference evidence="14 15" key="1">
    <citation type="submission" date="2019-01" db="EMBL/GenBank/DDBJ databases">
        <title>Lacunisphaera sp. strain TWA-58.</title>
        <authorList>
            <person name="Chen W.-M."/>
        </authorList>
    </citation>
    <scope>NUCLEOTIDE SEQUENCE [LARGE SCALE GENOMIC DNA]</scope>
    <source>
        <strain evidence="14 15">TWA-58</strain>
    </source>
</reference>
<keyword evidence="10" id="KW-0963">Cytoplasm</keyword>
<evidence type="ECO:0000259" key="13">
    <source>
        <dbReference type="Pfam" id="PF00117"/>
    </source>
</evidence>
<accession>A0A4Q1C412</accession>
<dbReference type="NCBIfam" id="TIGR01855">
    <property type="entry name" value="IMP_synth_hisH"/>
    <property type="match status" value="1"/>
</dbReference>
<evidence type="ECO:0000256" key="6">
    <source>
        <dbReference type="ARBA" id="ARBA00023102"/>
    </source>
</evidence>
<comment type="catalytic activity">
    <reaction evidence="8 10">
        <text>5-[(5-phospho-1-deoxy-D-ribulos-1-ylimino)methylamino]-1-(5-phospho-beta-D-ribosyl)imidazole-4-carboxamide + L-glutamine = D-erythro-1-(imidazol-4-yl)glycerol 3-phosphate + 5-amino-1-(5-phospho-beta-D-ribosyl)imidazole-4-carboxamide + L-glutamate + H(+)</text>
        <dbReference type="Rhea" id="RHEA:24793"/>
        <dbReference type="ChEBI" id="CHEBI:15378"/>
        <dbReference type="ChEBI" id="CHEBI:29985"/>
        <dbReference type="ChEBI" id="CHEBI:58278"/>
        <dbReference type="ChEBI" id="CHEBI:58359"/>
        <dbReference type="ChEBI" id="CHEBI:58475"/>
        <dbReference type="ChEBI" id="CHEBI:58525"/>
        <dbReference type="EC" id="4.3.2.10"/>
    </reaction>
</comment>
<proteinExistence type="inferred from homology"/>
<comment type="caution">
    <text evidence="14">The sequence shown here is derived from an EMBL/GenBank/DDBJ whole genome shotgun (WGS) entry which is preliminary data.</text>
</comment>
<dbReference type="SUPFAM" id="SSF52317">
    <property type="entry name" value="Class I glutamine amidotransferase-like"/>
    <property type="match status" value="1"/>
</dbReference>
<dbReference type="GO" id="GO:0000107">
    <property type="term" value="F:imidazoleglycerol-phosphate synthase activity"/>
    <property type="evidence" value="ECO:0007669"/>
    <property type="project" value="UniProtKB-UniRule"/>
</dbReference>
<evidence type="ECO:0000256" key="3">
    <source>
        <dbReference type="ARBA" id="ARBA00022605"/>
    </source>
</evidence>
<evidence type="ECO:0000313" key="14">
    <source>
        <dbReference type="EMBL" id="RXK53013.1"/>
    </source>
</evidence>
<comment type="subunit">
    <text evidence="2 10">Heterodimer of HisH and HisF.</text>
</comment>
<dbReference type="InterPro" id="IPR029062">
    <property type="entry name" value="Class_I_gatase-like"/>
</dbReference>
<dbReference type="AlphaFoldDB" id="A0A4Q1C412"/>
<feature type="active site" evidence="10 11">
    <location>
        <position position="212"/>
    </location>
</feature>
<dbReference type="EMBL" id="SDHX01000002">
    <property type="protein sequence ID" value="RXK53013.1"/>
    <property type="molecule type" value="Genomic_DNA"/>
</dbReference>
<dbReference type="InterPro" id="IPR017926">
    <property type="entry name" value="GATASE"/>
</dbReference>
<organism evidence="14 15">
    <name type="scientific">Oleiharenicola lentus</name>
    <dbReference type="NCBI Taxonomy" id="2508720"/>
    <lineage>
        <taxon>Bacteria</taxon>
        <taxon>Pseudomonadati</taxon>
        <taxon>Verrucomicrobiota</taxon>
        <taxon>Opitutia</taxon>
        <taxon>Opitutales</taxon>
        <taxon>Opitutaceae</taxon>
        <taxon>Oleiharenicola</taxon>
    </lineage>
</organism>
<evidence type="ECO:0000256" key="8">
    <source>
        <dbReference type="ARBA" id="ARBA00047838"/>
    </source>
</evidence>
<evidence type="ECO:0000256" key="1">
    <source>
        <dbReference type="ARBA" id="ARBA00005091"/>
    </source>
</evidence>
<evidence type="ECO:0000256" key="7">
    <source>
        <dbReference type="ARBA" id="ARBA00023239"/>
    </source>
</evidence>
<dbReference type="PIRSF" id="PIRSF000495">
    <property type="entry name" value="Amidotransf_hisH"/>
    <property type="match status" value="1"/>
</dbReference>
<evidence type="ECO:0000256" key="2">
    <source>
        <dbReference type="ARBA" id="ARBA00011152"/>
    </source>
</evidence>
<dbReference type="Proteomes" id="UP000290218">
    <property type="component" value="Unassembled WGS sequence"/>
</dbReference>
<feature type="active site" evidence="10 11">
    <location>
        <position position="214"/>
    </location>
</feature>
<keyword evidence="6 10" id="KW-0368">Histidine biosynthesis</keyword>
<dbReference type="PANTHER" id="PTHR42701">
    <property type="entry name" value="IMIDAZOLE GLYCEROL PHOSPHATE SYNTHASE SUBUNIT HISH"/>
    <property type="match status" value="1"/>
</dbReference>
<keyword evidence="3 10" id="KW-0028">Amino-acid biosynthesis</keyword>
<dbReference type="GO" id="GO:0005737">
    <property type="term" value="C:cytoplasm"/>
    <property type="evidence" value="ECO:0007669"/>
    <property type="project" value="UniProtKB-SubCell"/>
</dbReference>
<feature type="domain" description="Glutamine amidotransferase" evidence="13">
    <location>
        <begin position="39"/>
        <end position="220"/>
    </location>
</feature>
<dbReference type="EC" id="3.5.1.2" evidence="10"/>
<dbReference type="GO" id="GO:0004359">
    <property type="term" value="F:glutaminase activity"/>
    <property type="evidence" value="ECO:0007669"/>
    <property type="project" value="UniProtKB-EC"/>
</dbReference>
<name>A0A4Q1C412_9BACT</name>
<comment type="function">
    <text evidence="10">IGPS catalyzes the conversion of PRFAR and glutamine to IGP, AICAR and glutamate. The HisH subunit catalyzes the hydrolysis of glutamine to glutamate and ammonia as part of the synthesis of IGP and AICAR. The resulting ammonia molecule is channeled to the active site of HisF.</text>
</comment>
<dbReference type="HAMAP" id="MF_00278">
    <property type="entry name" value="HisH"/>
    <property type="match status" value="1"/>
</dbReference>
<protein>
    <recommendedName>
        <fullName evidence="10">Imidazole glycerol phosphate synthase subunit HisH</fullName>
        <ecNumber evidence="10">4.3.2.10</ecNumber>
    </recommendedName>
    <alternativeName>
        <fullName evidence="10">IGP synthase glutaminase subunit</fullName>
        <ecNumber evidence="10">3.5.1.2</ecNumber>
    </alternativeName>
    <alternativeName>
        <fullName evidence="10">IGP synthase subunit HisH</fullName>
    </alternativeName>
    <alternativeName>
        <fullName evidence="10">ImGP synthase subunit HisH</fullName>
        <shortName evidence="10">IGPS subunit HisH</shortName>
    </alternativeName>
</protein>
<comment type="subcellular location">
    <subcellularLocation>
        <location evidence="10">Cytoplasm</location>
    </subcellularLocation>
</comment>
<dbReference type="OrthoDB" id="9807137at2"/>
<dbReference type="GO" id="GO:0000105">
    <property type="term" value="P:L-histidine biosynthetic process"/>
    <property type="evidence" value="ECO:0007669"/>
    <property type="project" value="UniProtKB-UniRule"/>
</dbReference>
<comment type="catalytic activity">
    <reaction evidence="9 10">
        <text>L-glutamine + H2O = L-glutamate + NH4(+)</text>
        <dbReference type="Rhea" id="RHEA:15889"/>
        <dbReference type="ChEBI" id="CHEBI:15377"/>
        <dbReference type="ChEBI" id="CHEBI:28938"/>
        <dbReference type="ChEBI" id="CHEBI:29985"/>
        <dbReference type="ChEBI" id="CHEBI:58359"/>
        <dbReference type="EC" id="3.5.1.2"/>
    </reaction>
</comment>
<dbReference type="CDD" id="cd01748">
    <property type="entry name" value="GATase1_IGP_Synthase"/>
    <property type="match status" value="1"/>
</dbReference>
<gene>
    <name evidence="10 14" type="primary">hisH</name>
    <name evidence="14" type="ORF">ESB00_14975</name>
</gene>
<evidence type="ECO:0000256" key="10">
    <source>
        <dbReference type="HAMAP-Rule" id="MF_00278"/>
    </source>
</evidence>
<dbReference type="PANTHER" id="PTHR42701:SF1">
    <property type="entry name" value="IMIDAZOLE GLYCEROL PHOSPHATE SYNTHASE SUBUNIT HISH"/>
    <property type="match status" value="1"/>
</dbReference>
<evidence type="ECO:0000256" key="12">
    <source>
        <dbReference type="SAM" id="MobiDB-lite"/>
    </source>
</evidence>
<keyword evidence="5 10" id="KW-0315">Glutamine amidotransferase</keyword>
<dbReference type="InterPro" id="IPR010139">
    <property type="entry name" value="Imidazole-glycPsynth_HisH"/>
</dbReference>
<evidence type="ECO:0000256" key="5">
    <source>
        <dbReference type="ARBA" id="ARBA00022962"/>
    </source>
</evidence>
<dbReference type="GO" id="GO:0016829">
    <property type="term" value="F:lyase activity"/>
    <property type="evidence" value="ECO:0007669"/>
    <property type="project" value="UniProtKB-KW"/>
</dbReference>
<evidence type="ECO:0000256" key="9">
    <source>
        <dbReference type="ARBA" id="ARBA00049534"/>
    </source>
</evidence>
<dbReference type="EC" id="4.3.2.10" evidence="10"/>
<dbReference type="Pfam" id="PF00117">
    <property type="entry name" value="GATase"/>
    <property type="match status" value="1"/>
</dbReference>
<keyword evidence="7 10" id="KW-0456">Lyase</keyword>
<evidence type="ECO:0000256" key="11">
    <source>
        <dbReference type="PIRSR" id="PIRSR000495-1"/>
    </source>
</evidence>
<dbReference type="PROSITE" id="PS51273">
    <property type="entry name" value="GATASE_TYPE_1"/>
    <property type="match status" value="1"/>
</dbReference>
<dbReference type="PROSITE" id="PS51274">
    <property type="entry name" value="GATASE_COBBQ"/>
    <property type="match status" value="1"/>
</dbReference>
<evidence type="ECO:0000313" key="15">
    <source>
        <dbReference type="Proteomes" id="UP000290218"/>
    </source>
</evidence>
<dbReference type="Gene3D" id="3.40.50.880">
    <property type="match status" value="1"/>
</dbReference>
<dbReference type="UniPathway" id="UPA00031">
    <property type="reaction ID" value="UER00010"/>
</dbReference>
<feature type="active site" description="Nucleophile" evidence="10 11">
    <location>
        <position position="114"/>
    </location>
</feature>
<sequence length="234" mass="25089">MEAGACLGEPRTFHDRTRRPHPPPFPSGGGPVSRRGIGIVDYGVGNHTSVWRTLYTLGYRCKVTSRPEELDAMDLLVLPGVGAFPAAMQAIHARGLATYLRAAAAADRPLLGICLGMQMLADSSTEYGETAGLGLIPGRVDAIGAGLWHIGWNAIEADPADPLLGRSANESFYFNHSYAVDCTPEFAVAHASLSRRFPVVTRRGRVVGVQFHPEKSQHAGRQLLTDIIGGLLHA</sequence>